<evidence type="ECO:0000256" key="1">
    <source>
        <dbReference type="ARBA" id="ARBA00004651"/>
    </source>
</evidence>
<reference evidence="9 10" key="1">
    <citation type="submission" date="2017-02" db="EMBL/GenBank/DDBJ databases">
        <authorList>
            <person name="Peterson S.W."/>
        </authorList>
    </citation>
    <scope>NUCLEOTIDE SEQUENCE [LARGE SCALE GENOMIC DNA]</scope>
    <source>
        <strain evidence="9 10">CECT 9189</strain>
    </source>
</reference>
<dbReference type="RefSeq" id="WP_080173148.1">
    <property type="nucleotide sequence ID" value="NZ_AP024854.1"/>
</dbReference>
<dbReference type="OrthoDB" id="5472127at2"/>
<evidence type="ECO:0000256" key="6">
    <source>
        <dbReference type="ARBA" id="ARBA00022989"/>
    </source>
</evidence>
<dbReference type="EMBL" id="FUWP01000001">
    <property type="protein sequence ID" value="SJZ53707.1"/>
    <property type="molecule type" value="Genomic_DNA"/>
</dbReference>
<feature type="transmembrane region" description="Helical" evidence="8">
    <location>
        <begin position="220"/>
        <end position="240"/>
    </location>
</feature>
<feature type="transmembrane region" description="Helical" evidence="8">
    <location>
        <begin position="162"/>
        <end position="179"/>
    </location>
</feature>
<evidence type="ECO:0000313" key="10">
    <source>
        <dbReference type="Proteomes" id="UP000191116"/>
    </source>
</evidence>
<keyword evidence="6 8" id="KW-1133">Transmembrane helix</keyword>
<evidence type="ECO:0000313" key="9">
    <source>
        <dbReference type="EMBL" id="SJZ53707.1"/>
    </source>
</evidence>
<evidence type="ECO:0000256" key="4">
    <source>
        <dbReference type="ARBA" id="ARBA00022475"/>
    </source>
</evidence>
<keyword evidence="5 8" id="KW-0812">Transmembrane</keyword>
<name>A0A1T4LGI5_9GAMM</name>
<dbReference type="PANTHER" id="PTHR30269:SF37">
    <property type="entry name" value="MEMBRANE TRANSPORTER PROTEIN"/>
    <property type="match status" value="1"/>
</dbReference>
<evidence type="ECO:0000256" key="3">
    <source>
        <dbReference type="ARBA" id="ARBA00022448"/>
    </source>
</evidence>
<proteinExistence type="inferred from homology"/>
<evidence type="ECO:0000256" key="8">
    <source>
        <dbReference type="RuleBase" id="RU363041"/>
    </source>
</evidence>
<feature type="transmembrane region" description="Helical" evidence="8">
    <location>
        <begin position="42"/>
        <end position="62"/>
    </location>
</feature>
<feature type="transmembrane region" description="Helical" evidence="8">
    <location>
        <begin position="125"/>
        <end position="150"/>
    </location>
</feature>
<dbReference type="InterPro" id="IPR002781">
    <property type="entry name" value="TM_pro_TauE-like"/>
</dbReference>
<comment type="similarity">
    <text evidence="2 8">Belongs to the 4-toluene sulfonate uptake permease (TSUP) (TC 2.A.102) family.</text>
</comment>
<keyword evidence="7 8" id="KW-0472">Membrane</keyword>
<dbReference type="GO" id="GO:0005886">
    <property type="term" value="C:plasma membrane"/>
    <property type="evidence" value="ECO:0007669"/>
    <property type="project" value="UniProtKB-SubCell"/>
</dbReference>
<dbReference type="InterPro" id="IPR052017">
    <property type="entry name" value="TSUP"/>
</dbReference>
<dbReference type="PANTHER" id="PTHR30269">
    <property type="entry name" value="TRANSMEMBRANE PROTEIN YFCA"/>
    <property type="match status" value="1"/>
</dbReference>
<evidence type="ECO:0000256" key="7">
    <source>
        <dbReference type="ARBA" id="ARBA00023136"/>
    </source>
</evidence>
<evidence type="ECO:0000256" key="5">
    <source>
        <dbReference type="ARBA" id="ARBA00022692"/>
    </source>
</evidence>
<dbReference type="AlphaFoldDB" id="A0A1T4LGI5"/>
<feature type="transmembrane region" description="Helical" evidence="8">
    <location>
        <begin position="191"/>
        <end position="208"/>
    </location>
</feature>
<dbReference type="Proteomes" id="UP000191116">
    <property type="component" value="Unassembled WGS sequence"/>
</dbReference>
<gene>
    <name evidence="9" type="ORF">CZ814_00354</name>
</gene>
<organism evidence="9 10">
    <name type="scientific">Photobacterium toruni</name>
    <dbReference type="NCBI Taxonomy" id="1935446"/>
    <lineage>
        <taxon>Bacteria</taxon>
        <taxon>Pseudomonadati</taxon>
        <taxon>Pseudomonadota</taxon>
        <taxon>Gammaproteobacteria</taxon>
        <taxon>Vibrionales</taxon>
        <taxon>Vibrionaceae</taxon>
        <taxon>Photobacterium</taxon>
    </lineage>
</organism>
<sequence length="241" mass="26163">MDPTIFIICLVVFIGGCFIQSTIGFGMGVLVGPFILLLEPRLMPCAIIFIGMFMSAIVWYQYRHALSLRFLIFAFLGRLPGTLVAAYVLMVISSNQLEILLGVTVLAAVILSLTKLRLAPTSLNLFIGGFISGVTGTATGIGGPPIALLMQNEEPESIRANLAAFFCLTNIISLIALHYSGRFTMADFNTIIWLLPAPIIASLVAYRVRNKVKKQVMQYGVLGLCSLSAIVALSQGFHLFK</sequence>
<comment type="subcellular location">
    <subcellularLocation>
        <location evidence="1 8">Cell membrane</location>
        <topology evidence="1 8">Multi-pass membrane protein</topology>
    </subcellularLocation>
</comment>
<feature type="transmembrane region" description="Helical" evidence="8">
    <location>
        <begin position="68"/>
        <end position="92"/>
    </location>
</feature>
<evidence type="ECO:0000256" key="2">
    <source>
        <dbReference type="ARBA" id="ARBA00009142"/>
    </source>
</evidence>
<feature type="transmembrane region" description="Helical" evidence="8">
    <location>
        <begin position="6"/>
        <end position="30"/>
    </location>
</feature>
<dbReference type="Pfam" id="PF01925">
    <property type="entry name" value="TauE"/>
    <property type="match status" value="1"/>
</dbReference>
<keyword evidence="3" id="KW-0813">Transport</keyword>
<accession>A0A1T4LGI5</accession>
<keyword evidence="4 8" id="KW-1003">Cell membrane</keyword>
<protein>
    <recommendedName>
        <fullName evidence="8">Probable membrane transporter protein</fullName>
    </recommendedName>
</protein>
<feature type="transmembrane region" description="Helical" evidence="8">
    <location>
        <begin position="99"/>
        <end position="119"/>
    </location>
</feature>